<dbReference type="PROSITE" id="PS51257">
    <property type="entry name" value="PROKAR_LIPOPROTEIN"/>
    <property type="match status" value="1"/>
</dbReference>
<comment type="caution">
    <text evidence="3">The sequence shown here is derived from an EMBL/GenBank/DDBJ whole genome shotgun (WGS) entry which is preliminary data.</text>
</comment>
<gene>
    <name evidence="3" type="ORF">H1D41_04815</name>
</gene>
<dbReference type="EMBL" id="JADCKQ010000003">
    <property type="protein sequence ID" value="MBI1492951.1"/>
    <property type="molecule type" value="Genomic_DNA"/>
</dbReference>
<reference evidence="3" key="1">
    <citation type="submission" date="2020-10" db="EMBL/GenBank/DDBJ databases">
        <title>Paenihalocynthiibacter styelae gen. nov., sp. nov., isolated from stalked sea squirt Styela clava.</title>
        <authorList>
            <person name="Kim Y.-O."/>
            <person name="Yoon J.-H."/>
        </authorList>
    </citation>
    <scope>NUCLEOTIDE SEQUENCE</scope>
    <source>
        <strain evidence="3">MYP1-1</strain>
    </source>
</reference>
<keyword evidence="2" id="KW-0812">Transmembrane</keyword>
<organism evidence="3 4">
    <name type="scientific">Halocynthiibacter styelae</name>
    <dbReference type="NCBI Taxonomy" id="2761955"/>
    <lineage>
        <taxon>Bacteria</taxon>
        <taxon>Pseudomonadati</taxon>
        <taxon>Pseudomonadota</taxon>
        <taxon>Alphaproteobacteria</taxon>
        <taxon>Rhodobacterales</taxon>
        <taxon>Paracoccaceae</taxon>
        <taxon>Halocynthiibacter</taxon>
    </lineage>
</organism>
<sequence length="361" mass="40044">MLKALRLFVVLPAWGYILLAACLGWWVFSGDAETRAREHAISEALHNPAPLFVNLSDFDLSRDVHPNREIAVEGWFGPDDNYPLNKPGNLTSGTAEHFIYLLFGRNDPSDARFVRAAIIMTAEEQEFFLRNMERFMGGVSGGGISFSFSGEMRQNPVLKTAALEVLDRERLWRDENFIFIRPWLHGREAALQAKRQPVEINIVGWLIVGVIFLTGCLRFSWPWLAIHPAMSRFFPETRPEAMVPPTEPQMAAARGDQAKTVFAKVLTNLPGRFAHRADGLGMPDDKNGGEADMTVKTDTPRVLNDGRATTGLGRFLMQRLTGLLGGFGGKSAGASRTSGAVSSRSGRPADPFDRLRQDRMG</sequence>
<proteinExistence type="predicted"/>
<dbReference type="RefSeq" id="WP_228847844.1">
    <property type="nucleotide sequence ID" value="NZ_JADCKQ010000003.1"/>
</dbReference>
<evidence type="ECO:0000313" key="4">
    <source>
        <dbReference type="Proteomes" id="UP000640583"/>
    </source>
</evidence>
<feature type="transmembrane region" description="Helical" evidence="2">
    <location>
        <begin position="7"/>
        <end position="28"/>
    </location>
</feature>
<feature type="compositionally biased region" description="Basic and acidic residues" evidence="1">
    <location>
        <begin position="350"/>
        <end position="361"/>
    </location>
</feature>
<feature type="region of interest" description="Disordered" evidence="1">
    <location>
        <begin position="327"/>
        <end position="361"/>
    </location>
</feature>
<keyword evidence="2" id="KW-1133">Transmembrane helix</keyword>
<feature type="compositionally biased region" description="Polar residues" evidence="1">
    <location>
        <begin position="336"/>
        <end position="345"/>
    </location>
</feature>
<name>A0A8J7IPP8_9RHOB</name>
<keyword evidence="4" id="KW-1185">Reference proteome</keyword>
<evidence type="ECO:0000313" key="3">
    <source>
        <dbReference type="EMBL" id="MBI1492951.1"/>
    </source>
</evidence>
<evidence type="ECO:0000256" key="1">
    <source>
        <dbReference type="SAM" id="MobiDB-lite"/>
    </source>
</evidence>
<dbReference type="AlphaFoldDB" id="A0A8J7IPP8"/>
<keyword evidence="2" id="KW-0472">Membrane</keyword>
<feature type="transmembrane region" description="Helical" evidence="2">
    <location>
        <begin position="202"/>
        <end position="224"/>
    </location>
</feature>
<dbReference type="Proteomes" id="UP000640583">
    <property type="component" value="Unassembled WGS sequence"/>
</dbReference>
<evidence type="ECO:0000256" key="2">
    <source>
        <dbReference type="SAM" id="Phobius"/>
    </source>
</evidence>
<protein>
    <submittedName>
        <fullName evidence="3">Uncharacterized protein</fullName>
    </submittedName>
</protein>
<accession>A0A8J7IPP8</accession>